<accession>A0ABW7JR21</accession>
<keyword evidence="1" id="KW-1133">Transmembrane helix</keyword>
<dbReference type="EMBL" id="JBIMSO010000060">
    <property type="protein sequence ID" value="MFH5210448.1"/>
    <property type="molecule type" value="Genomic_DNA"/>
</dbReference>
<dbReference type="InterPro" id="IPR016865">
    <property type="entry name" value="RclC"/>
</dbReference>
<reference evidence="2 3" key="1">
    <citation type="submission" date="2024-10" db="EMBL/GenBank/DDBJ databases">
        <authorList>
            <person name="Riesco R."/>
        </authorList>
    </citation>
    <scope>NUCLEOTIDE SEQUENCE [LARGE SCALE GENOMIC DNA]</scope>
    <source>
        <strain evidence="2 3">NCIMB 15449</strain>
    </source>
</reference>
<proteinExistence type="predicted"/>
<keyword evidence="1" id="KW-0812">Transmembrane</keyword>
<keyword evidence="1" id="KW-0472">Membrane</keyword>
<comment type="caution">
    <text evidence="2">The sequence shown here is derived from an EMBL/GenBank/DDBJ whole genome shotgun (WGS) entry which is preliminary data.</text>
</comment>
<evidence type="ECO:0000313" key="2">
    <source>
        <dbReference type="EMBL" id="MFH5210448.1"/>
    </source>
</evidence>
<feature type="transmembrane region" description="Helical" evidence="1">
    <location>
        <begin position="103"/>
        <end position="123"/>
    </location>
</feature>
<protein>
    <submittedName>
        <fullName evidence="2">DUF417 family protein</fullName>
    </submittedName>
</protein>
<dbReference type="Proteomes" id="UP001609175">
    <property type="component" value="Unassembled WGS sequence"/>
</dbReference>
<feature type="transmembrane region" description="Helical" evidence="1">
    <location>
        <begin position="143"/>
        <end position="162"/>
    </location>
</feature>
<evidence type="ECO:0000313" key="3">
    <source>
        <dbReference type="Proteomes" id="UP001609175"/>
    </source>
</evidence>
<organism evidence="2 3">
    <name type="scientific">Antrihabitans spumae</name>
    <dbReference type="NCBI Taxonomy" id="3373370"/>
    <lineage>
        <taxon>Bacteria</taxon>
        <taxon>Bacillati</taxon>
        <taxon>Actinomycetota</taxon>
        <taxon>Actinomycetes</taxon>
        <taxon>Mycobacteriales</taxon>
        <taxon>Nocardiaceae</taxon>
        <taxon>Antrihabitans</taxon>
    </lineage>
</organism>
<dbReference type="RefSeq" id="WP_395116167.1">
    <property type="nucleotide sequence ID" value="NZ_JBIMSO010000060.1"/>
</dbReference>
<dbReference type="PIRSF" id="PIRSF028065">
    <property type="entry name" value="UCP028065"/>
    <property type="match status" value="1"/>
</dbReference>
<dbReference type="PANTHER" id="PTHR40106">
    <property type="entry name" value="INNER MEMBRANE PROTEIN RCLC"/>
    <property type="match status" value="1"/>
</dbReference>
<feature type="transmembrane region" description="Helical" evidence="1">
    <location>
        <begin position="76"/>
        <end position="96"/>
    </location>
</feature>
<dbReference type="Pfam" id="PF04224">
    <property type="entry name" value="DUF417"/>
    <property type="match status" value="1"/>
</dbReference>
<feature type="transmembrane region" description="Helical" evidence="1">
    <location>
        <begin position="28"/>
        <end position="48"/>
    </location>
</feature>
<evidence type="ECO:0000256" key="1">
    <source>
        <dbReference type="SAM" id="Phobius"/>
    </source>
</evidence>
<dbReference type="PANTHER" id="PTHR40106:SF1">
    <property type="entry name" value="INNER MEMBRANE PROTEIN RCLC"/>
    <property type="match status" value="1"/>
</dbReference>
<dbReference type="InterPro" id="IPR007339">
    <property type="entry name" value="RclC-like"/>
</dbReference>
<name>A0ABW7JR21_9NOCA</name>
<sequence>MTIDNAPTTPRALENADLAGKVENAGNVIARIGLIVTLFWIGAMKFTLAEAMAIEPLVRQSPLLAWLLDIVDLRTLSNTFGVIEIATAVLIGLGLVRPLFGVIGGLLAIGTFLITLSFLVTSTTYEHTIPFFSPGGSFIVKDIVLLGASVAIFAQSWSRVLTARAR</sequence>
<gene>
    <name evidence="2" type="ORF">ACHIPZ_19880</name>
</gene>